<comment type="caution">
    <text evidence="1">The sequence shown here is derived from an EMBL/GenBank/DDBJ whole genome shotgun (WGS) entry which is preliminary data.</text>
</comment>
<dbReference type="EMBL" id="CAUYUJ010016837">
    <property type="protein sequence ID" value="CAK0869283.1"/>
    <property type="molecule type" value="Genomic_DNA"/>
</dbReference>
<keyword evidence="2" id="KW-1185">Reference proteome</keyword>
<dbReference type="Proteomes" id="UP001189429">
    <property type="component" value="Unassembled WGS sequence"/>
</dbReference>
<name>A0ABN9V9G1_9DINO</name>
<reference evidence="1" key="1">
    <citation type="submission" date="2023-10" db="EMBL/GenBank/DDBJ databases">
        <authorList>
            <person name="Chen Y."/>
            <person name="Shah S."/>
            <person name="Dougan E. K."/>
            <person name="Thang M."/>
            <person name="Chan C."/>
        </authorList>
    </citation>
    <scope>NUCLEOTIDE SEQUENCE [LARGE SCALE GENOMIC DNA]</scope>
</reference>
<organism evidence="1 2">
    <name type="scientific">Prorocentrum cordatum</name>
    <dbReference type="NCBI Taxonomy" id="2364126"/>
    <lineage>
        <taxon>Eukaryota</taxon>
        <taxon>Sar</taxon>
        <taxon>Alveolata</taxon>
        <taxon>Dinophyceae</taxon>
        <taxon>Prorocentrales</taxon>
        <taxon>Prorocentraceae</taxon>
        <taxon>Prorocentrum</taxon>
    </lineage>
</organism>
<accession>A0ABN9V9G1</accession>
<gene>
    <name evidence="1" type="ORF">PCOR1329_LOCUS55689</name>
</gene>
<sequence length="410" mass="44666">ARSSWASGSNNIALIEPGTVRRTFEQHQQEYLDQRAEALQPEEHARDAHYLKRQRLCNMQRATQERGALWAPTGKVLKLKAIEVLHDHSAIEKPEDMIAELRRQWSPVFQVKPSHAKHVSRYLDKHSIPYDCPQMDIPTLGKLQNLMRGLNNSAPGPDGMQCTAWKRIPSSAQLLLEVSLGVMKGFPVPLGFNDSLMIFTPNGSGPDDGITASRLAKATRPFSLKNTDCKIVAAMGNELMKPIVAKEDDLASKDQLMVLHGFGDAFPSACRTRLKIALGKADFPEGIRNMIEAIYLLPAAFANLAGASEISGCPWSGTLWAVGVGPLTRGMRSRAANFKGAVIGVCADDVGCVLPSLKMLRPLSRVFYAAETPGAPSAEAAKCKIPPLTEAFAPAVEDRVDAKIAELVPR</sequence>
<evidence type="ECO:0000313" key="2">
    <source>
        <dbReference type="Proteomes" id="UP001189429"/>
    </source>
</evidence>
<protein>
    <submittedName>
        <fullName evidence="1">Uncharacterized protein</fullName>
    </submittedName>
</protein>
<feature type="non-terminal residue" evidence="1">
    <location>
        <position position="1"/>
    </location>
</feature>
<proteinExistence type="predicted"/>
<evidence type="ECO:0000313" key="1">
    <source>
        <dbReference type="EMBL" id="CAK0869283.1"/>
    </source>
</evidence>